<feature type="compositionally biased region" description="Basic and acidic residues" evidence="1">
    <location>
        <begin position="1"/>
        <end position="20"/>
    </location>
</feature>
<proteinExistence type="predicted"/>
<evidence type="ECO:0000313" key="2">
    <source>
        <dbReference type="EMBL" id="AAL64239.1"/>
    </source>
</evidence>
<dbReference type="AlphaFoldDB" id="Q8ZV17"/>
<dbReference type="EnsemblBacteria" id="AAL64239">
    <property type="protein sequence ID" value="AAL64239"/>
    <property type="gene ID" value="PAE2500"/>
</dbReference>
<reference evidence="2 3" key="1">
    <citation type="journal article" date="2002" name="Proc. Natl. Acad. Sci. U.S.A.">
        <title>Genome sequence of the hyperthermophilic crenarchaeon Pyrobaculum aerophilum.</title>
        <authorList>
            <person name="Fitz-Gibbon S.T."/>
            <person name="Ladner H."/>
            <person name="Kim U.J."/>
            <person name="Stetter K.O."/>
            <person name="Simon M.I."/>
            <person name="Miller J.H."/>
        </authorList>
    </citation>
    <scope>NUCLEOTIDE SEQUENCE [LARGE SCALE GENOMIC DNA]</scope>
    <source>
        <strain evidence="3">ATCC 51768 / DSM 7523 / JCM 9630 / CIP 104966 / NBRC 100827 / IM2</strain>
    </source>
</reference>
<gene>
    <name evidence="2" type="ordered locus">PAE2500</name>
</gene>
<name>Q8ZV17_PYRAE</name>
<protein>
    <submittedName>
        <fullName evidence="2">PaREP13</fullName>
    </submittedName>
</protein>
<dbReference type="InParanoid" id="Q8ZV17"/>
<feature type="region of interest" description="Disordered" evidence="1">
    <location>
        <begin position="1"/>
        <end position="65"/>
    </location>
</feature>
<sequence>MSDTGKGEIKIGGHAGESHEGIATPTPPRAGRGGPGARAEGGWAPSGRSPPRGKPAPRAAPPREE</sequence>
<evidence type="ECO:0000313" key="3">
    <source>
        <dbReference type="Proteomes" id="UP000002439"/>
    </source>
</evidence>
<keyword evidence="3" id="KW-1185">Reference proteome</keyword>
<dbReference type="EMBL" id="AE009441">
    <property type="protein sequence ID" value="AAL64239.1"/>
    <property type="molecule type" value="Genomic_DNA"/>
</dbReference>
<feature type="compositionally biased region" description="Low complexity" evidence="1">
    <location>
        <begin position="37"/>
        <end position="50"/>
    </location>
</feature>
<dbReference type="Proteomes" id="UP000002439">
    <property type="component" value="Chromosome"/>
</dbReference>
<feature type="compositionally biased region" description="Pro residues" evidence="1">
    <location>
        <begin position="52"/>
        <end position="65"/>
    </location>
</feature>
<organism evidence="2 3">
    <name type="scientific">Pyrobaculum aerophilum (strain ATCC 51768 / DSM 7523 / JCM 9630 / CIP 104966 / NBRC 100827 / IM2)</name>
    <dbReference type="NCBI Taxonomy" id="178306"/>
    <lineage>
        <taxon>Archaea</taxon>
        <taxon>Thermoproteota</taxon>
        <taxon>Thermoprotei</taxon>
        <taxon>Thermoproteales</taxon>
        <taxon>Thermoproteaceae</taxon>
        <taxon>Pyrobaculum</taxon>
    </lineage>
</organism>
<accession>Q8ZV17</accession>
<evidence type="ECO:0000256" key="1">
    <source>
        <dbReference type="SAM" id="MobiDB-lite"/>
    </source>
</evidence>
<dbReference type="KEGG" id="pai:PAE2500"/>
<dbReference type="HOGENOM" id="CLU_2839501_0_0_2"/>